<dbReference type="Proteomes" id="UP000183114">
    <property type="component" value="Unassembled WGS sequence"/>
</dbReference>
<reference evidence="2 3" key="1">
    <citation type="submission" date="2016-10" db="EMBL/GenBank/DDBJ databases">
        <authorList>
            <person name="de Groot N.N."/>
        </authorList>
    </citation>
    <scope>NUCLEOTIDE SEQUENCE [LARGE SCALE GENOMIC DNA]</scope>
    <source>
        <strain evidence="2 3">BS3655</strain>
    </source>
</reference>
<dbReference type="RefSeq" id="WP_074879584.1">
    <property type="nucleotide sequence ID" value="NZ_FNTF01000002.1"/>
</dbReference>
<accession>A0A1H5IKP4</accession>
<evidence type="ECO:0000313" key="3">
    <source>
        <dbReference type="Proteomes" id="UP000183114"/>
    </source>
</evidence>
<dbReference type="InterPro" id="IPR022385">
    <property type="entry name" value="Rhs_assc_core"/>
</dbReference>
<sequence length="947" mass="104608">MSISTSRCAPKLIAYDSRGLPIRQVAYLCKVVNGPLATLINRQHYNATGRLIEQWDPRLFGTASKPNLATIYSLSGESLKVDSVDAGWRLSLPGLAGEALQRWDQRGSHWRTTYDRQLRPIAVEEIDTPNVETFSYADDSADPAFNLRGQLTGQLDRSGTLSFDSYSLLGQPLRETRTLVEGPPYRSSRMYSPIGTVLSQTDAGEHQQQSRYDIAGQLKQVELRIKDSPNWQPVLQDAQYNAAGQIIEQRAGNEVLSTWTYDPADGRLATQRAQKKAEQALQDLEYFYDRVGNITRLEDHTFQPIHFANQLVDGHRDFTYDSLYRLTRASGYDDAPPSDAPGRPLPGDPNNRLNYTQHYEYDAGNNLIELRHVRAGTSHTRAMFIDPGSNRGVRWKEGDPVPVFPALFDVHGNLQHLQPGKTLTWNTLDQLASVTLVKRDNGTNDQEFYRYSQGVRVFKRHETHTPSLTHFQEVIYLPGLEIRTRDNGEELHVITLPGGHGSVRCLHWVSGQPANIAADQVRYSVDDHLGSSTLELDQNAQVISEEGYYPFGATAWFARGSEVDVDYKTIRYSGKEMDDSGLYYYGARYYAPWLQRWVSADPAGDVDGLNLYGFVGNNPMLYVDVNGETRSNSFSEATRRFQARENIEYASMRQASAPVRARQALQKNIETHLKVLGLSKRRGLDAQQQILNHRSPSEHAVSTTRRTGVHLGGQILSYGAGIAIGAALQPLASVAPGVGNVAAVALGFAVKKGVSFAVDYIAERTGASASVNLKGSKLSPEKIINKAEYKTMAFTPYIEKKYEQMIKSNTKGRLKAGKEGASVGASVALKIFAPQVASEASAGLGMVLGGVEIIHEVNGAGNELSAEKTAKADTNLTDLIDALDTRMAGIEAFFNSMDVSAMNTFSLFGESAGDSVQSLWQETRDVIGVLKDTQTMLRSRSSKFTAV</sequence>
<evidence type="ECO:0000313" key="2">
    <source>
        <dbReference type="EMBL" id="SEE40799.1"/>
    </source>
</evidence>
<dbReference type="PANTHER" id="PTHR32305">
    <property type="match status" value="1"/>
</dbReference>
<dbReference type="NCBIfam" id="TIGR03696">
    <property type="entry name" value="Rhs_assc_core"/>
    <property type="match status" value="1"/>
</dbReference>
<dbReference type="AlphaFoldDB" id="A0A1H5IKP4"/>
<proteinExistence type="predicted"/>
<dbReference type="PANTHER" id="PTHR32305:SF15">
    <property type="entry name" value="PROTEIN RHSA-RELATED"/>
    <property type="match status" value="1"/>
</dbReference>
<gene>
    <name evidence="2" type="ORF">SAMN04490185_5680</name>
</gene>
<feature type="region of interest" description="Disordered" evidence="1">
    <location>
        <begin position="330"/>
        <end position="350"/>
    </location>
</feature>
<dbReference type="Gene3D" id="2.180.10.10">
    <property type="entry name" value="RHS repeat-associated core"/>
    <property type="match status" value="1"/>
</dbReference>
<evidence type="ECO:0000256" key="1">
    <source>
        <dbReference type="SAM" id="MobiDB-lite"/>
    </source>
</evidence>
<dbReference type="EMBL" id="FNTF01000002">
    <property type="protein sequence ID" value="SEE40799.1"/>
    <property type="molecule type" value="Genomic_DNA"/>
</dbReference>
<name>A0A1H5IKP4_9PSED</name>
<protein>
    <submittedName>
        <fullName evidence="2">Insecticidal toxin complex protein TccC</fullName>
    </submittedName>
</protein>
<dbReference type="InterPro" id="IPR050708">
    <property type="entry name" value="T6SS_VgrG/RHS"/>
</dbReference>
<organism evidence="2 3">
    <name type="scientific">Pseudomonas frederiksbergensis</name>
    <dbReference type="NCBI Taxonomy" id="104087"/>
    <lineage>
        <taxon>Bacteria</taxon>
        <taxon>Pseudomonadati</taxon>
        <taxon>Pseudomonadota</taxon>
        <taxon>Gammaproteobacteria</taxon>
        <taxon>Pseudomonadales</taxon>
        <taxon>Pseudomonadaceae</taxon>
        <taxon>Pseudomonas</taxon>
    </lineage>
</organism>